<dbReference type="Proteomes" id="UP001303115">
    <property type="component" value="Unassembled WGS sequence"/>
</dbReference>
<feature type="compositionally biased region" description="Basic and acidic residues" evidence="1">
    <location>
        <begin position="19"/>
        <end position="36"/>
    </location>
</feature>
<dbReference type="AlphaFoldDB" id="A0AAN6SS26"/>
<evidence type="ECO:0000313" key="2">
    <source>
        <dbReference type="EMBL" id="KAK4040041.1"/>
    </source>
</evidence>
<organism evidence="2 3">
    <name type="scientific">Parachaetomium inaequale</name>
    <dbReference type="NCBI Taxonomy" id="2588326"/>
    <lineage>
        <taxon>Eukaryota</taxon>
        <taxon>Fungi</taxon>
        <taxon>Dikarya</taxon>
        <taxon>Ascomycota</taxon>
        <taxon>Pezizomycotina</taxon>
        <taxon>Sordariomycetes</taxon>
        <taxon>Sordariomycetidae</taxon>
        <taxon>Sordariales</taxon>
        <taxon>Chaetomiaceae</taxon>
        <taxon>Parachaetomium</taxon>
    </lineage>
</organism>
<evidence type="ECO:0000256" key="1">
    <source>
        <dbReference type="SAM" id="MobiDB-lite"/>
    </source>
</evidence>
<protein>
    <recommendedName>
        <fullName evidence="4">Autophagy protein</fullName>
    </recommendedName>
</protein>
<feature type="region of interest" description="Disordered" evidence="1">
    <location>
        <begin position="1"/>
        <end position="88"/>
    </location>
</feature>
<reference evidence="3" key="1">
    <citation type="journal article" date="2023" name="Mol. Phylogenet. Evol.">
        <title>Genome-scale phylogeny and comparative genomics of the fungal order Sordariales.</title>
        <authorList>
            <person name="Hensen N."/>
            <person name="Bonometti L."/>
            <person name="Westerberg I."/>
            <person name="Brannstrom I.O."/>
            <person name="Guillou S."/>
            <person name="Cros-Aarteil S."/>
            <person name="Calhoun S."/>
            <person name="Haridas S."/>
            <person name="Kuo A."/>
            <person name="Mondo S."/>
            <person name="Pangilinan J."/>
            <person name="Riley R."/>
            <person name="LaButti K."/>
            <person name="Andreopoulos B."/>
            <person name="Lipzen A."/>
            <person name="Chen C."/>
            <person name="Yan M."/>
            <person name="Daum C."/>
            <person name="Ng V."/>
            <person name="Clum A."/>
            <person name="Steindorff A."/>
            <person name="Ohm R.A."/>
            <person name="Martin F."/>
            <person name="Silar P."/>
            <person name="Natvig D.O."/>
            <person name="Lalanne C."/>
            <person name="Gautier V."/>
            <person name="Ament-Velasquez S.L."/>
            <person name="Kruys A."/>
            <person name="Hutchinson M.I."/>
            <person name="Powell A.J."/>
            <person name="Barry K."/>
            <person name="Miller A.N."/>
            <person name="Grigoriev I.V."/>
            <person name="Debuchy R."/>
            <person name="Gladieux P."/>
            <person name="Hiltunen Thoren M."/>
            <person name="Johannesson H."/>
        </authorList>
    </citation>
    <scope>NUCLEOTIDE SEQUENCE [LARGE SCALE GENOMIC DNA]</scope>
    <source>
        <strain evidence="3">CBS 284.82</strain>
    </source>
</reference>
<keyword evidence="3" id="KW-1185">Reference proteome</keyword>
<feature type="region of interest" description="Disordered" evidence="1">
    <location>
        <begin position="231"/>
        <end position="261"/>
    </location>
</feature>
<name>A0AAN6SS26_9PEZI</name>
<evidence type="ECO:0000313" key="3">
    <source>
        <dbReference type="Proteomes" id="UP001303115"/>
    </source>
</evidence>
<feature type="compositionally biased region" description="Low complexity" evidence="1">
    <location>
        <begin position="45"/>
        <end position="79"/>
    </location>
</feature>
<comment type="caution">
    <text evidence="2">The sequence shown here is derived from an EMBL/GenBank/DDBJ whole genome shotgun (WGS) entry which is preliminary data.</text>
</comment>
<feature type="compositionally biased region" description="Basic and acidic residues" evidence="1">
    <location>
        <begin position="231"/>
        <end position="240"/>
    </location>
</feature>
<proteinExistence type="predicted"/>
<evidence type="ECO:0008006" key="4">
    <source>
        <dbReference type="Google" id="ProtNLM"/>
    </source>
</evidence>
<gene>
    <name evidence="2" type="ORF">C8A01DRAFT_35913</name>
</gene>
<accession>A0AAN6SS26</accession>
<sequence length="343" mass="38575">MGWFDGWFGSGKGGGSSDPLRRLDPKLREFLEKESPIKYNPPTPQQQQQQQQPQPQSQPSQLPPAQQNQPTTTTADTHPPSAPAESLYPDGRYAHLWKTYRPLAAIEAESKSDNEKLSDVLDAFKERKGLIGRAALENCAEEQVDWTACMKSGSWTARMTMCRDEVRKFERCYSAQSRLLKALGYLSVQGRGGEVDEEIQMRADELYHRMLAQEREVERAKEEGREAPVFKTLFEEEGGKKPATSSSAPAEVATAKGDGVHEPSAALVATWKDRLEKLPPEEREAEEKALRAEYRAKAEMASQIQGLWKEQAKEREARKAEGKETFMDRFSALAGSWSRPKSD</sequence>
<dbReference type="EMBL" id="MU854385">
    <property type="protein sequence ID" value="KAK4040041.1"/>
    <property type="molecule type" value="Genomic_DNA"/>
</dbReference>